<dbReference type="Proteomes" id="UP001155901">
    <property type="component" value="Unassembled WGS sequence"/>
</dbReference>
<sequence>MTDSQPEPDRRVLKTKAALRDAMLALMAPRGWDQMTIQEICERANVGRSTFYMHYQSKDDLLSEGLNDLRDMIAAQTAPAQLAGCHFLPGLLDHMAQQRDVFRAAIGRRGGHGVARRFRQMVLQLVEIELERRRHPAAARPWVARFVAGGIVEAMTWWVDAAEPPPIATMQRELDALAQAALSGKDSMTITAAAGTI</sequence>
<evidence type="ECO:0000259" key="3">
    <source>
        <dbReference type="PROSITE" id="PS50977"/>
    </source>
</evidence>
<dbReference type="RefSeq" id="WP_217945055.1">
    <property type="nucleotide sequence ID" value="NZ_JAHTGR010000015.1"/>
</dbReference>
<reference evidence="5" key="2">
    <citation type="submission" date="2022-03" db="EMBL/GenBank/DDBJ databases">
        <title>Genome Encyclopedia of Bacteria and Archaea VI: Functional Genomics of Type Strains.</title>
        <authorList>
            <person name="Whitman W."/>
        </authorList>
    </citation>
    <scope>NUCLEOTIDE SEQUENCE</scope>
    <source>
        <strain evidence="5">HSC-15S17</strain>
    </source>
</reference>
<protein>
    <submittedName>
        <fullName evidence="4 5">AcrR family transcriptional regulator</fullName>
    </submittedName>
</protein>
<evidence type="ECO:0000313" key="5">
    <source>
        <dbReference type="EMBL" id="MCP2011966.1"/>
    </source>
</evidence>
<dbReference type="PANTHER" id="PTHR43479:SF7">
    <property type="entry name" value="TETR-FAMILY TRANSCRIPTIONAL REGULATOR"/>
    <property type="match status" value="1"/>
</dbReference>
<evidence type="ECO:0000313" key="4">
    <source>
        <dbReference type="EMBL" id="MBV6324102.1"/>
    </source>
</evidence>
<organism evidence="4 6">
    <name type="scientific">Duganella violaceipulchra</name>
    <dbReference type="NCBI Taxonomy" id="2849652"/>
    <lineage>
        <taxon>Bacteria</taxon>
        <taxon>Pseudomonadati</taxon>
        <taxon>Pseudomonadota</taxon>
        <taxon>Betaproteobacteria</taxon>
        <taxon>Burkholderiales</taxon>
        <taxon>Oxalobacteraceae</taxon>
        <taxon>Telluria group</taxon>
        <taxon>Duganella</taxon>
    </lineage>
</organism>
<dbReference type="Pfam" id="PF00440">
    <property type="entry name" value="TetR_N"/>
    <property type="match status" value="1"/>
</dbReference>
<keyword evidence="7" id="KW-1185">Reference proteome</keyword>
<evidence type="ECO:0000313" key="7">
    <source>
        <dbReference type="Proteomes" id="UP001162889"/>
    </source>
</evidence>
<comment type="caution">
    <text evidence="4">The sequence shown here is derived from an EMBL/GenBank/DDBJ whole genome shotgun (WGS) entry which is preliminary data.</text>
</comment>
<dbReference type="AlphaFoldDB" id="A0AA41L799"/>
<proteinExistence type="predicted"/>
<dbReference type="EMBL" id="JAHTGR010000015">
    <property type="protein sequence ID" value="MBV6324102.1"/>
    <property type="molecule type" value="Genomic_DNA"/>
</dbReference>
<feature type="DNA-binding region" description="H-T-H motif" evidence="2">
    <location>
        <begin position="36"/>
        <end position="55"/>
    </location>
</feature>
<reference evidence="4" key="1">
    <citation type="submission" date="2021-07" db="EMBL/GenBank/DDBJ databases">
        <title>Characterization of violacein-producing bacteria and related species.</title>
        <authorList>
            <person name="Wilson H.S."/>
            <person name="De Leon M.E."/>
        </authorList>
    </citation>
    <scope>NUCLEOTIDE SEQUENCE</scope>
    <source>
        <strain evidence="4">HSC-15S17</strain>
    </source>
</reference>
<dbReference type="GO" id="GO:0003677">
    <property type="term" value="F:DNA binding"/>
    <property type="evidence" value="ECO:0007669"/>
    <property type="project" value="UniProtKB-UniRule"/>
</dbReference>
<feature type="domain" description="HTH tetR-type" evidence="3">
    <location>
        <begin position="13"/>
        <end position="73"/>
    </location>
</feature>
<dbReference type="EMBL" id="JALJZU010000013">
    <property type="protein sequence ID" value="MCP2011966.1"/>
    <property type="molecule type" value="Genomic_DNA"/>
</dbReference>
<evidence type="ECO:0000256" key="2">
    <source>
        <dbReference type="PROSITE-ProRule" id="PRU00335"/>
    </source>
</evidence>
<name>A0AA41L799_9BURK</name>
<dbReference type="InterPro" id="IPR050624">
    <property type="entry name" value="HTH-type_Tx_Regulator"/>
</dbReference>
<dbReference type="Proteomes" id="UP001162889">
    <property type="component" value="Unassembled WGS sequence"/>
</dbReference>
<gene>
    <name evidence="4" type="ORF">KVP70_24495</name>
    <name evidence="5" type="ORF">L1274_005720</name>
</gene>
<accession>A0AA41L799</accession>
<dbReference type="InterPro" id="IPR001647">
    <property type="entry name" value="HTH_TetR"/>
</dbReference>
<dbReference type="PROSITE" id="PS50977">
    <property type="entry name" value="HTH_TETR_2"/>
    <property type="match status" value="1"/>
</dbReference>
<evidence type="ECO:0000313" key="6">
    <source>
        <dbReference type="Proteomes" id="UP001155901"/>
    </source>
</evidence>
<dbReference type="PANTHER" id="PTHR43479">
    <property type="entry name" value="ACREF/ENVCD OPERON REPRESSOR-RELATED"/>
    <property type="match status" value="1"/>
</dbReference>
<keyword evidence="1 2" id="KW-0238">DNA-binding</keyword>
<evidence type="ECO:0000256" key="1">
    <source>
        <dbReference type="ARBA" id="ARBA00023125"/>
    </source>
</evidence>